<dbReference type="AlphaFoldDB" id="A0A6P3Y0X9"/>
<dbReference type="Pfam" id="PF00505">
    <property type="entry name" value="HMG_box"/>
    <property type="match status" value="1"/>
</dbReference>
<feature type="domain" description="HMG box" evidence="3">
    <location>
        <begin position="88"/>
        <end position="152"/>
    </location>
</feature>
<dbReference type="CDD" id="cd00084">
    <property type="entry name" value="HMG-box_SF"/>
    <property type="match status" value="1"/>
</dbReference>
<feature type="region of interest" description="Disordered" evidence="2">
    <location>
        <begin position="124"/>
        <end position="159"/>
    </location>
</feature>
<keyword evidence="1" id="KW-0238">DNA-binding</keyword>
<name>A0A6P3Y0X9_DINQU</name>
<evidence type="ECO:0000313" key="5">
    <source>
        <dbReference type="RefSeq" id="XP_014483863.1"/>
    </source>
</evidence>
<dbReference type="PROSITE" id="PS50118">
    <property type="entry name" value="HMG_BOX_2"/>
    <property type="match status" value="1"/>
</dbReference>
<evidence type="ECO:0000256" key="2">
    <source>
        <dbReference type="SAM" id="MobiDB-lite"/>
    </source>
</evidence>
<protein>
    <submittedName>
        <fullName evidence="5">Uncharacterized protein LOC106749190</fullName>
    </submittedName>
</protein>
<keyword evidence="4" id="KW-1185">Reference proteome</keyword>
<dbReference type="SMART" id="SM00398">
    <property type="entry name" value="HMG"/>
    <property type="match status" value="1"/>
</dbReference>
<dbReference type="GO" id="GO:0003677">
    <property type="term" value="F:DNA binding"/>
    <property type="evidence" value="ECO:0007669"/>
    <property type="project" value="UniProtKB-UniRule"/>
</dbReference>
<feature type="compositionally biased region" description="Basic residues" evidence="2">
    <location>
        <begin position="141"/>
        <end position="159"/>
    </location>
</feature>
<feature type="compositionally biased region" description="Basic and acidic residues" evidence="2">
    <location>
        <begin position="127"/>
        <end position="140"/>
    </location>
</feature>
<sequence length="159" mass="17678">MGNANSSRPSKIQKDRKTEGNGSGLSSLAGQQVLSSDKRRGVAQKRTLQFFLPRSVDTGKSGRAGNGNGKAAAGPSTRGNRDFGKHRHVGATNPFIIFFLRLRSKKPKEPVTVVARAAGKLWSRMSPEQRKKYVDLANAEKKRRQERKRRRRHSGARSR</sequence>
<evidence type="ECO:0000256" key="1">
    <source>
        <dbReference type="PROSITE-ProRule" id="PRU00267"/>
    </source>
</evidence>
<dbReference type="Proteomes" id="UP000515204">
    <property type="component" value="Unplaced"/>
</dbReference>
<feature type="compositionally biased region" description="Polar residues" evidence="2">
    <location>
        <begin position="1"/>
        <end position="10"/>
    </location>
</feature>
<accession>A0A6P3Y0X9</accession>
<dbReference type="GeneID" id="106749190"/>
<dbReference type="KEGG" id="dqu:106749190"/>
<gene>
    <name evidence="5" type="primary">LOC106749190</name>
</gene>
<dbReference type="InterPro" id="IPR036910">
    <property type="entry name" value="HMG_box_dom_sf"/>
</dbReference>
<feature type="DNA-binding region" description="HMG box" evidence="1">
    <location>
        <begin position="88"/>
        <end position="152"/>
    </location>
</feature>
<dbReference type="RefSeq" id="XP_014483863.1">
    <property type="nucleotide sequence ID" value="XM_014628377.1"/>
</dbReference>
<feature type="compositionally biased region" description="Polar residues" evidence="2">
    <location>
        <begin position="24"/>
        <end position="35"/>
    </location>
</feature>
<organism evidence="4 5">
    <name type="scientific">Dinoponera quadriceps</name>
    <name type="common">South American ant</name>
    <dbReference type="NCBI Taxonomy" id="609295"/>
    <lineage>
        <taxon>Eukaryota</taxon>
        <taxon>Metazoa</taxon>
        <taxon>Ecdysozoa</taxon>
        <taxon>Arthropoda</taxon>
        <taxon>Hexapoda</taxon>
        <taxon>Insecta</taxon>
        <taxon>Pterygota</taxon>
        <taxon>Neoptera</taxon>
        <taxon>Endopterygota</taxon>
        <taxon>Hymenoptera</taxon>
        <taxon>Apocrita</taxon>
        <taxon>Aculeata</taxon>
        <taxon>Formicoidea</taxon>
        <taxon>Formicidae</taxon>
        <taxon>Ponerinae</taxon>
        <taxon>Ponerini</taxon>
        <taxon>Dinoponera</taxon>
    </lineage>
</organism>
<evidence type="ECO:0000259" key="3">
    <source>
        <dbReference type="PROSITE" id="PS50118"/>
    </source>
</evidence>
<dbReference type="OrthoDB" id="7675944at2759"/>
<reference evidence="5" key="1">
    <citation type="submission" date="2025-08" db="UniProtKB">
        <authorList>
            <consortium name="RefSeq"/>
        </authorList>
    </citation>
    <scope>IDENTIFICATION</scope>
</reference>
<proteinExistence type="predicted"/>
<dbReference type="InterPro" id="IPR009071">
    <property type="entry name" value="HMG_box_dom"/>
</dbReference>
<evidence type="ECO:0000313" key="4">
    <source>
        <dbReference type="Proteomes" id="UP000515204"/>
    </source>
</evidence>
<dbReference type="GO" id="GO:0005634">
    <property type="term" value="C:nucleus"/>
    <property type="evidence" value="ECO:0007669"/>
    <property type="project" value="UniProtKB-UniRule"/>
</dbReference>
<dbReference type="Gene3D" id="1.10.30.10">
    <property type="entry name" value="High mobility group box domain"/>
    <property type="match status" value="1"/>
</dbReference>
<dbReference type="SUPFAM" id="SSF47095">
    <property type="entry name" value="HMG-box"/>
    <property type="match status" value="1"/>
</dbReference>
<keyword evidence="1" id="KW-0539">Nucleus</keyword>
<feature type="region of interest" description="Disordered" evidence="2">
    <location>
        <begin position="1"/>
        <end position="87"/>
    </location>
</feature>